<proteinExistence type="predicted"/>
<dbReference type="EMBL" id="UINC01092663">
    <property type="protein sequence ID" value="SVC46437.1"/>
    <property type="molecule type" value="Genomic_DNA"/>
</dbReference>
<dbReference type="CDD" id="cd19095">
    <property type="entry name" value="AKR_PA4992-like"/>
    <property type="match status" value="1"/>
</dbReference>
<evidence type="ECO:0000313" key="2">
    <source>
        <dbReference type="EMBL" id="SVC46437.1"/>
    </source>
</evidence>
<dbReference type="Pfam" id="PF00248">
    <property type="entry name" value="Aldo_ket_red"/>
    <property type="match status" value="1"/>
</dbReference>
<dbReference type="PANTHER" id="PTHR43312:SF1">
    <property type="entry name" value="NADP-DEPENDENT OXIDOREDUCTASE DOMAIN-CONTAINING PROTEIN"/>
    <property type="match status" value="1"/>
</dbReference>
<evidence type="ECO:0000259" key="1">
    <source>
        <dbReference type="Pfam" id="PF00248"/>
    </source>
</evidence>
<dbReference type="InterPro" id="IPR036812">
    <property type="entry name" value="NAD(P)_OxRdtase_dom_sf"/>
</dbReference>
<dbReference type="AlphaFoldDB" id="A0A382MFC6"/>
<dbReference type="InterPro" id="IPR053135">
    <property type="entry name" value="AKR2_Oxidoreductase"/>
</dbReference>
<organism evidence="2">
    <name type="scientific">marine metagenome</name>
    <dbReference type="NCBI Taxonomy" id="408172"/>
    <lineage>
        <taxon>unclassified sequences</taxon>
        <taxon>metagenomes</taxon>
        <taxon>ecological metagenomes</taxon>
    </lineage>
</organism>
<name>A0A382MFC6_9ZZZZ</name>
<protein>
    <recommendedName>
        <fullName evidence="1">NADP-dependent oxidoreductase domain-containing protein</fullName>
    </recommendedName>
</protein>
<dbReference type="InterPro" id="IPR023210">
    <property type="entry name" value="NADP_OxRdtase_dom"/>
</dbReference>
<feature type="domain" description="NADP-dependent oxidoreductase" evidence="1">
    <location>
        <begin position="25"/>
        <end position="260"/>
    </location>
</feature>
<dbReference type="PANTHER" id="PTHR43312">
    <property type="entry name" value="D-THREO-ALDOSE 1-DEHYDROGENASE"/>
    <property type="match status" value="1"/>
</dbReference>
<gene>
    <name evidence="2" type="ORF">METZ01_LOCUS299291</name>
</gene>
<dbReference type="SUPFAM" id="SSF51430">
    <property type="entry name" value="NAD(P)-linked oxidoreductase"/>
    <property type="match status" value="1"/>
</dbReference>
<accession>A0A382MFC6</accession>
<sequence length="280" mass="31752">MNSAFANHQMLKRIIPSTGKSLPVIGLGTSRVFDIKPTKELLAIRQNIMDILLNNGGTLIDTSPMYGKSEEIIGRLIENYDRKEELFLATKVWTKGKLEGENQIKESFSKMHTSKIQLIQIHNLLDWETQITTLRKMKELGEIEYIGITHYKANAFPAMEKIITNEPIDFAQFNYSLGEREAENRLLPLCADQGVATIINRPFMRGKLFNSIRGKTLPSWCNDYDIGSWGQFFLKYIISNPAVTNIIPATSQPKNMLDNSLAGIGRIPNSKIKTKMLEML</sequence>
<reference evidence="2" key="1">
    <citation type="submission" date="2018-05" db="EMBL/GenBank/DDBJ databases">
        <authorList>
            <person name="Lanie J.A."/>
            <person name="Ng W.-L."/>
            <person name="Kazmierczak K.M."/>
            <person name="Andrzejewski T.M."/>
            <person name="Davidsen T.M."/>
            <person name="Wayne K.J."/>
            <person name="Tettelin H."/>
            <person name="Glass J.I."/>
            <person name="Rusch D."/>
            <person name="Podicherti R."/>
            <person name="Tsui H.-C.T."/>
            <person name="Winkler M.E."/>
        </authorList>
    </citation>
    <scope>NUCLEOTIDE SEQUENCE</scope>
</reference>
<dbReference type="Gene3D" id="3.20.20.100">
    <property type="entry name" value="NADP-dependent oxidoreductase domain"/>
    <property type="match status" value="1"/>
</dbReference>